<dbReference type="RefSeq" id="WP_125228415.1">
    <property type="nucleotide sequence ID" value="NZ_RQYT01000026.1"/>
</dbReference>
<dbReference type="EMBL" id="RQYT01000026">
    <property type="protein sequence ID" value="RRD48920.1"/>
    <property type="molecule type" value="Genomic_DNA"/>
</dbReference>
<dbReference type="OrthoDB" id="4697614at2"/>
<feature type="transmembrane region" description="Helical" evidence="1">
    <location>
        <begin position="214"/>
        <end position="234"/>
    </location>
</feature>
<keyword evidence="1" id="KW-1133">Transmembrane helix</keyword>
<reference evidence="2 3" key="1">
    <citation type="submission" date="2018-11" db="EMBL/GenBank/DDBJ databases">
        <title>Genomes From Bacteria Associated with the Canine Oral Cavity: a Test Case for Automated Genome-Based Taxonomic Assignment.</title>
        <authorList>
            <person name="Coil D.A."/>
            <person name="Jospin G."/>
            <person name="Darling A.E."/>
            <person name="Wallis C."/>
            <person name="Davis I.J."/>
            <person name="Harris S."/>
            <person name="Eisen J.A."/>
            <person name="Holcombe L.J."/>
            <person name="O'Flynn C."/>
        </authorList>
    </citation>
    <scope>NUCLEOTIDE SEQUENCE [LARGE SCALE GENOMIC DNA]</scope>
    <source>
        <strain evidence="2 3">OH2822_COT-296</strain>
    </source>
</reference>
<organism evidence="2 3">
    <name type="scientific">Arachnia propionica</name>
    <dbReference type="NCBI Taxonomy" id="1750"/>
    <lineage>
        <taxon>Bacteria</taxon>
        <taxon>Bacillati</taxon>
        <taxon>Actinomycetota</taxon>
        <taxon>Actinomycetes</taxon>
        <taxon>Propionibacteriales</taxon>
        <taxon>Propionibacteriaceae</taxon>
        <taxon>Arachnia</taxon>
    </lineage>
</organism>
<dbReference type="AlphaFoldDB" id="A0A3P1WU59"/>
<evidence type="ECO:0000313" key="3">
    <source>
        <dbReference type="Proteomes" id="UP000280935"/>
    </source>
</evidence>
<proteinExistence type="predicted"/>
<keyword evidence="1" id="KW-0472">Membrane</keyword>
<evidence type="ECO:0000256" key="1">
    <source>
        <dbReference type="SAM" id="Phobius"/>
    </source>
</evidence>
<evidence type="ECO:0000313" key="2">
    <source>
        <dbReference type="EMBL" id="RRD48920.1"/>
    </source>
</evidence>
<protein>
    <submittedName>
        <fullName evidence="2">Uncharacterized protein</fullName>
    </submittedName>
</protein>
<feature type="transmembrane region" description="Helical" evidence="1">
    <location>
        <begin position="270"/>
        <end position="288"/>
    </location>
</feature>
<accession>A0A3P1WU59</accession>
<keyword evidence="1" id="KW-0812">Transmembrane</keyword>
<gene>
    <name evidence="2" type="ORF">EII35_10455</name>
</gene>
<dbReference type="Proteomes" id="UP000280935">
    <property type="component" value="Unassembled WGS sequence"/>
</dbReference>
<sequence length="307" mass="32330">MVRNIFAGFLGIVAVLIGFLGVAAHWVHALAHDPEPTEKVAVAIAKDPAVQSAIAAELVQRIESALPEVDLPYPELKDNATTLLRQGIEQVLANQSADELWRTVLGNTRSRLVADLKAWRSGDPTPNLTLDLTPVAQTIIEQLRASGDPATALLAQQITVPDSIVVTGAQLPVEVTEAASPTLELSHLWLWVLLLAAAFVVVALLFANRRGRGGILFLIGLLAVIGALGLRAVATMLPSLTRSSQPGLSTTVVSATGRELSGSLADAGQWLLWGGIAATVIGLVWWVTASRRVSATGSGRGPSPVLR</sequence>
<comment type="caution">
    <text evidence="2">The sequence shown here is derived from an EMBL/GenBank/DDBJ whole genome shotgun (WGS) entry which is preliminary data.</text>
</comment>
<name>A0A3P1WU59_9ACTN</name>
<feature type="transmembrane region" description="Helical" evidence="1">
    <location>
        <begin position="188"/>
        <end position="207"/>
    </location>
</feature>